<dbReference type="Pfam" id="PF14588">
    <property type="entry name" value="YjgF_endoribonc"/>
    <property type="match status" value="1"/>
</dbReference>
<name>A0A2W0C831_9BACL</name>
<proteinExistence type="predicted"/>
<dbReference type="Proteomes" id="UP000247459">
    <property type="component" value="Unassembled WGS sequence"/>
</dbReference>
<organism evidence="2 3">
    <name type="scientific">Paenibacillus illinoisensis</name>
    <dbReference type="NCBI Taxonomy" id="59845"/>
    <lineage>
        <taxon>Bacteria</taxon>
        <taxon>Bacillati</taxon>
        <taxon>Bacillota</taxon>
        <taxon>Bacilli</taxon>
        <taxon>Bacillales</taxon>
        <taxon>Paenibacillaceae</taxon>
        <taxon>Paenibacillus</taxon>
    </lineage>
</organism>
<dbReference type="PANTHER" id="PTHR43760">
    <property type="entry name" value="ENDORIBONUCLEASE-RELATED"/>
    <property type="match status" value="1"/>
</dbReference>
<accession>A0A2W0C831</accession>
<dbReference type="SUPFAM" id="SSF55298">
    <property type="entry name" value="YjgF-like"/>
    <property type="match status" value="1"/>
</dbReference>
<evidence type="ECO:0000313" key="3">
    <source>
        <dbReference type="Proteomes" id="UP000247459"/>
    </source>
</evidence>
<dbReference type="RefSeq" id="WP_110822500.1">
    <property type="nucleotide sequence ID" value="NZ_PRLG01000029.1"/>
</dbReference>
<dbReference type="AlphaFoldDB" id="A0A2W0C831"/>
<sequence length="148" mass="16086">MIAARLNELGIILPEASAPAAKYANAVIVNGFMYVSGKGPDTVERGKLGEDFTTEQGYEFARNAGIEVLAVVQDVLGSLDRVKRVVKVQGFVNASASYQEHHKVLNGFSDLMMDVFEEKGVHARSVFGAVSVRDNLPLIVDSIFQVEE</sequence>
<dbReference type="InterPro" id="IPR035959">
    <property type="entry name" value="RutC-like_sf"/>
</dbReference>
<feature type="domain" description="Endoribonuclease L-PSP/chorismate mutase-like" evidence="1">
    <location>
        <begin position="4"/>
        <end position="129"/>
    </location>
</feature>
<comment type="caution">
    <text evidence="2">The sequence shown here is derived from an EMBL/GenBank/DDBJ whole genome shotgun (WGS) entry which is preliminary data.</text>
</comment>
<evidence type="ECO:0000313" key="2">
    <source>
        <dbReference type="EMBL" id="PYY26579.1"/>
    </source>
</evidence>
<reference evidence="2 3" key="1">
    <citation type="submission" date="2018-01" db="EMBL/GenBank/DDBJ databases">
        <title>Genome sequence of the PGP bacterium Paenibacillus illinoisensis E3.</title>
        <authorList>
            <person name="Rolli E."/>
            <person name="Marasco R."/>
            <person name="Bessem C."/>
            <person name="Michoud G."/>
            <person name="Gaiarsa S."/>
            <person name="Borin S."/>
            <person name="Daffonchio D."/>
        </authorList>
    </citation>
    <scope>NUCLEOTIDE SEQUENCE [LARGE SCALE GENOMIC DNA]</scope>
    <source>
        <strain evidence="2 3">E3</strain>
    </source>
</reference>
<dbReference type="InterPro" id="IPR013813">
    <property type="entry name" value="Endoribo_LPSP/chorism_mut-like"/>
</dbReference>
<evidence type="ECO:0000259" key="1">
    <source>
        <dbReference type="Pfam" id="PF14588"/>
    </source>
</evidence>
<dbReference type="OrthoDB" id="9806350at2"/>
<protein>
    <submittedName>
        <fullName evidence="2">Endoribonuclease L-PSP</fullName>
    </submittedName>
</protein>
<gene>
    <name evidence="2" type="ORF">PIL02S_05989</name>
</gene>
<dbReference type="PANTHER" id="PTHR43760:SF1">
    <property type="entry name" value="ENDORIBONUCLEASE L-PSP_CHORISMATE MUTASE-LIKE DOMAIN-CONTAINING PROTEIN"/>
    <property type="match status" value="1"/>
</dbReference>
<dbReference type="Gene3D" id="3.30.1330.40">
    <property type="entry name" value="RutC-like"/>
    <property type="match status" value="1"/>
</dbReference>
<dbReference type="EMBL" id="PRLG01000029">
    <property type="protein sequence ID" value="PYY26579.1"/>
    <property type="molecule type" value="Genomic_DNA"/>
</dbReference>
<dbReference type="CDD" id="cd02199">
    <property type="entry name" value="YjgF_YER057c_UK114_like_1"/>
    <property type="match status" value="1"/>
</dbReference>